<evidence type="ECO:0000256" key="1">
    <source>
        <dbReference type="ARBA" id="ARBA00004141"/>
    </source>
</evidence>
<name>A0A1B0BN46_9MUSC</name>
<dbReference type="EMBL" id="JXJN01017195">
    <property type="status" value="NOT_ANNOTATED_CDS"/>
    <property type="molecule type" value="Genomic_DNA"/>
</dbReference>
<dbReference type="PANTHER" id="PTHR15371">
    <property type="entry name" value="TIM23"/>
    <property type="match status" value="1"/>
</dbReference>
<keyword evidence="4" id="KW-0472">Membrane</keyword>
<dbReference type="InterPro" id="IPR045238">
    <property type="entry name" value="Tim23-like"/>
</dbReference>
<dbReference type="EnsemblMetazoa" id="GPPI035292-RA">
    <property type="protein sequence ID" value="GPPI035292-PA"/>
    <property type="gene ID" value="GPPI035292"/>
</dbReference>
<dbReference type="PANTHER" id="PTHR15371:SF0">
    <property type="entry name" value="SD19278P"/>
    <property type="match status" value="1"/>
</dbReference>
<evidence type="ECO:0000313" key="7">
    <source>
        <dbReference type="Proteomes" id="UP000092460"/>
    </source>
</evidence>
<comment type="subcellular location">
    <subcellularLocation>
        <location evidence="1">Membrane</location>
        <topology evidence="1">Multi-pass membrane protein</topology>
    </subcellularLocation>
</comment>
<reference evidence="6" key="2">
    <citation type="submission" date="2020-05" db="UniProtKB">
        <authorList>
            <consortium name="EnsemblMetazoa"/>
        </authorList>
    </citation>
    <scope>IDENTIFICATION</scope>
    <source>
        <strain evidence="6">IAEA</strain>
    </source>
</reference>
<dbReference type="GO" id="GO:0030150">
    <property type="term" value="P:protein import into mitochondrial matrix"/>
    <property type="evidence" value="ECO:0007669"/>
    <property type="project" value="TreeGrafter"/>
</dbReference>
<accession>A0A1B0BN46</accession>
<organism evidence="6 7">
    <name type="scientific">Glossina palpalis gambiensis</name>
    <dbReference type="NCBI Taxonomy" id="67801"/>
    <lineage>
        <taxon>Eukaryota</taxon>
        <taxon>Metazoa</taxon>
        <taxon>Ecdysozoa</taxon>
        <taxon>Arthropoda</taxon>
        <taxon>Hexapoda</taxon>
        <taxon>Insecta</taxon>
        <taxon>Pterygota</taxon>
        <taxon>Neoptera</taxon>
        <taxon>Endopterygota</taxon>
        <taxon>Diptera</taxon>
        <taxon>Brachycera</taxon>
        <taxon>Muscomorpha</taxon>
        <taxon>Hippoboscoidea</taxon>
        <taxon>Glossinidae</taxon>
        <taxon>Glossina</taxon>
    </lineage>
</organism>
<keyword evidence="3" id="KW-1133">Transmembrane helix</keyword>
<dbReference type="GO" id="GO:0005744">
    <property type="term" value="C:TIM23 mitochondrial import inner membrane translocase complex"/>
    <property type="evidence" value="ECO:0007669"/>
    <property type="project" value="TreeGrafter"/>
</dbReference>
<proteinExistence type="predicted"/>
<dbReference type="STRING" id="67801.A0A1B0BN46"/>
<dbReference type="VEuPathDB" id="VectorBase:GPPI035292"/>
<reference evidence="7" key="1">
    <citation type="submission" date="2015-01" db="EMBL/GenBank/DDBJ databases">
        <authorList>
            <person name="Aksoy S."/>
            <person name="Warren W."/>
            <person name="Wilson R.K."/>
        </authorList>
    </citation>
    <scope>NUCLEOTIDE SEQUENCE [LARGE SCALE GENOMIC DNA]</scope>
    <source>
        <strain evidence="7">IAEA</strain>
    </source>
</reference>
<dbReference type="Proteomes" id="UP000092460">
    <property type="component" value="Unassembled WGS sequence"/>
</dbReference>
<protein>
    <recommendedName>
        <fullName evidence="8">Mitochondrial import inner membrane translocase subunit TIM23</fullName>
    </recommendedName>
</protein>
<sequence>MTDDFLNKPLLSPSQDFDEPKSSRSTSLSTPLTGFSAPISPYLNYDPRFLQQVQPEFIFPEGATKQRGRFELAFSQIGTSVMAGAGVGGMAGFYNGLKTTTALKQSGKLWRTQMLNHVMKQGSGTANTLGTLAVMYSAFGVLLQNIRGEDDDLNTILAGTATGFLYKSTAGLKKCALGGALGLGITSLYCLFQMTRSSGSSDSSMKFF</sequence>
<evidence type="ECO:0000256" key="4">
    <source>
        <dbReference type="ARBA" id="ARBA00023136"/>
    </source>
</evidence>
<evidence type="ECO:0008006" key="8">
    <source>
        <dbReference type="Google" id="ProtNLM"/>
    </source>
</evidence>
<keyword evidence="7" id="KW-1185">Reference proteome</keyword>
<evidence type="ECO:0000256" key="2">
    <source>
        <dbReference type="ARBA" id="ARBA00022692"/>
    </source>
</evidence>
<keyword evidence="2" id="KW-0812">Transmembrane</keyword>
<dbReference type="AlphaFoldDB" id="A0A1B0BN46"/>
<dbReference type="Pfam" id="PF02466">
    <property type="entry name" value="Tim17"/>
    <property type="match status" value="1"/>
</dbReference>
<evidence type="ECO:0000256" key="3">
    <source>
        <dbReference type="ARBA" id="ARBA00022989"/>
    </source>
</evidence>
<feature type="region of interest" description="Disordered" evidence="5">
    <location>
        <begin position="1"/>
        <end position="30"/>
    </location>
</feature>
<dbReference type="GO" id="GO:0008320">
    <property type="term" value="F:protein transmembrane transporter activity"/>
    <property type="evidence" value="ECO:0007669"/>
    <property type="project" value="TreeGrafter"/>
</dbReference>
<evidence type="ECO:0000313" key="6">
    <source>
        <dbReference type="EnsemblMetazoa" id="GPPI035292-PA"/>
    </source>
</evidence>
<evidence type="ECO:0000256" key="5">
    <source>
        <dbReference type="SAM" id="MobiDB-lite"/>
    </source>
</evidence>